<keyword evidence="2" id="KW-0812">Transmembrane</keyword>
<evidence type="ECO:0000313" key="4">
    <source>
        <dbReference type="Proteomes" id="UP001596025"/>
    </source>
</evidence>
<keyword evidence="2" id="KW-0472">Membrane</keyword>
<feature type="transmembrane region" description="Helical" evidence="2">
    <location>
        <begin position="202"/>
        <end position="220"/>
    </location>
</feature>
<gene>
    <name evidence="3" type="ORF">ACFO3M_09720</name>
</gene>
<feature type="compositionally biased region" description="Basic and acidic residues" evidence="1">
    <location>
        <begin position="91"/>
        <end position="125"/>
    </location>
</feature>
<reference evidence="4" key="1">
    <citation type="journal article" date="2019" name="Int. J. Syst. Evol. Microbiol.">
        <title>The Global Catalogue of Microorganisms (GCM) 10K type strain sequencing project: providing services to taxonomists for standard genome sequencing and annotation.</title>
        <authorList>
            <consortium name="The Broad Institute Genomics Platform"/>
            <consortium name="The Broad Institute Genome Sequencing Center for Infectious Disease"/>
            <person name="Wu L."/>
            <person name="Ma J."/>
        </authorList>
    </citation>
    <scope>NUCLEOTIDE SEQUENCE [LARGE SCALE GENOMIC DNA]</scope>
    <source>
        <strain evidence="4">CCUG 62763</strain>
    </source>
</reference>
<feature type="transmembrane region" description="Helical" evidence="2">
    <location>
        <begin position="226"/>
        <end position="246"/>
    </location>
</feature>
<proteinExistence type="predicted"/>
<name>A0ABV9LHN9_9ACTN</name>
<feature type="region of interest" description="Disordered" evidence="1">
    <location>
        <begin position="1"/>
        <end position="172"/>
    </location>
</feature>
<dbReference type="Proteomes" id="UP001596025">
    <property type="component" value="Unassembled WGS sequence"/>
</dbReference>
<keyword evidence="4" id="KW-1185">Reference proteome</keyword>
<feature type="transmembrane region" description="Helical" evidence="2">
    <location>
        <begin position="258"/>
        <end position="279"/>
    </location>
</feature>
<evidence type="ECO:0000256" key="1">
    <source>
        <dbReference type="SAM" id="MobiDB-lite"/>
    </source>
</evidence>
<feature type="compositionally biased region" description="Basic and acidic residues" evidence="1">
    <location>
        <begin position="1"/>
        <end position="12"/>
    </location>
</feature>
<dbReference type="RefSeq" id="WP_387988382.1">
    <property type="nucleotide sequence ID" value="NZ_JBHSGR010000008.1"/>
</dbReference>
<accession>A0ABV9LHN9</accession>
<dbReference type="EMBL" id="JBHSGR010000008">
    <property type="protein sequence ID" value="MFC4693663.1"/>
    <property type="molecule type" value="Genomic_DNA"/>
</dbReference>
<keyword evidence="2" id="KW-1133">Transmembrane helix</keyword>
<evidence type="ECO:0000313" key="3">
    <source>
        <dbReference type="EMBL" id="MFC4693663.1"/>
    </source>
</evidence>
<protein>
    <submittedName>
        <fullName evidence="3">Uncharacterized protein</fullName>
    </submittedName>
</protein>
<organism evidence="3 4">
    <name type="scientific">Geodermatophilus arenarius</name>
    <dbReference type="NCBI Taxonomy" id="1137990"/>
    <lineage>
        <taxon>Bacteria</taxon>
        <taxon>Bacillati</taxon>
        <taxon>Actinomycetota</taxon>
        <taxon>Actinomycetes</taxon>
        <taxon>Geodermatophilales</taxon>
        <taxon>Geodermatophilaceae</taxon>
        <taxon>Geodermatophilus</taxon>
    </lineage>
</organism>
<comment type="caution">
    <text evidence="3">The sequence shown here is derived from an EMBL/GenBank/DDBJ whole genome shotgun (WGS) entry which is preliminary data.</text>
</comment>
<sequence>MAQPRRDPDPGRGPETGGRPLADILREAGIEAPRSVRRRRGDTGDIPIKQRRRDPDAEDGPNPGRRAGDTGRVPGAGRPSPDTGPVADTGRPARDRAAEKAAARAERAGRAEKAAERAGRTRDTGRVAGAPAGDGRGPAEPSTAAIPGIRPSRKPGVPGASAEPAPATGPIPVARAGETEVLDEPLGAKEGALAWLRFAGELVLALAAGVGIYFLATVVWEQVPQVAVVLAPLAVTGLVAGVGAWRQRTGREPTGLRLVAVLVFAGTLLTIAPAAGLLAGT</sequence>
<evidence type="ECO:0000256" key="2">
    <source>
        <dbReference type="SAM" id="Phobius"/>
    </source>
</evidence>